<gene>
    <name evidence="2" type="ORF">PoB_002865700</name>
</gene>
<feature type="compositionally biased region" description="Low complexity" evidence="1">
    <location>
        <begin position="1"/>
        <end position="21"/>
    </location>
</feature>
<evidence type="ECO:0000256" key="1">
    <source>
        <dbReference type="SAM" id="MobiDB-lite"/>
    </source>
</evidence>
<reference evidence="2 3" key="1">
    <citation type="journal article" date="2021" name="Elife">
        <title>Chloroplast acquisition without the gene transfer in kleptoplastic sea slugs, Plakobranchus ocellatus.</title>
        <authorList>
            <person name="Maeda T."/>
            <person name="Takahashi S."/>
            <person name="Yoshida T."/>
            <person name="Shimamura S."/>
            <person name="Takaki Y."/>
            <person name="Nagai Y."/>
            <person name="Toyoda A."/>
            <person name="Suzuki Y."/>
            <person name="Arimoto A."/>
            <person name="Ishii H."/>
            <person name="Satoh N."/>
            <person name="Nishiyama T."/>
            <person name="Hasebe M."/>
            <person name="Maruyama T."/>
            <person name="Minagawa J."/>
            <person name="Obokata J."/>
            <person name="Shigenobu S."/>
        </authorList>
    </citation>
    <scope>NUCLEOTIDE SEQUENCE [LARGE SCALE GENOMIC DNA]</scope>
</reference>
<dbReference type="EMBL" id="BLXT01003574">
    <property type="protein sequence ID" value="GFO02152.1"/>
    <property type="molecule type" value="Genomic_DNA"/>
</dbReference>
<proteinExistence type="predicted"/>
<feature type="region of interest" description="Disordered" evidence="1">
    <location>
        <begin position="1"/>
        <end position="28"/>
    </location>
</feature>
<dbReference type="Proteomes" id="UP000735302">
    <property type="component" value="Unassembled WGS sequence"/>
</dbReference>
<comment type="caution">
    <text evidence="2">The sequence shown here is derived from an EMBL/GenBank/DDBJ whole genome shotgun (WGS) entry which is preliminary data.</text>
</comment>
<keyword evidence="3" id="KW-1185">Reference proteome</keyword>
<organism evidence="2 3">
    <name type="scientific">Plakobranchus ocellatus</name>
    <dbReference type="NCBI Taxonomy" id="259542"/>
    <lineage>
        <taxon>Eukaryota</taxon>
        <taxon>Metazoa</taxon>
        <taxon>Spiralia</taxon>
        <taxon>Lophotrochozoa</taxon>
        <taxon>Mollusca</taxon>
        <taxon>Gastropoda</taxon>
        <taxon>Heterobranchia</taxon>
        <taxon>Euthyneura</taxon>
        <taxon>Panpulmonata</taxon>
        <taxon>Sacoglossa</taxon>
        <taxon>Placobranchoidea</taxon>
        <taxon>Plakobranchidae</taxon>
        <taxon>Plakobranchus</taxon>
    </lineage>
</organism>
<evidence type="ECO:0000313" key="2">
    <source>
        <dbReference type="EMBL" id="GFO02152.1"/>
    </source>
</evidence>
<protein>
    <submittedName>
        <fullName evidence="2">Uncharacterized protein</fullName>
    </submittedName>
</protein>
<name>A0AAV4A4D7_9GAST</name>
<dbReference type="AlphaFoldDB" id="A0AAV4A4D7"/>
<sequence length="82" mass="9204">MDKNKNNNNNNNNNNNKNNNNKNRRDGVKMKMECDSRKNENKMNEVSSHSNTDGTFTTWKGVGGTVDSESALRSAVTLLSRV</sequence>
<evidence type="ECO:0000313" key="3">
    <source>
        <dbReference type="Proteomes" id="UP000735302"/>
    </source>
</evidence>
<accession>A0AAV4A4D7</accession>